<keyword evidence="9" id="KW-0175">Coiled coil</keyword>
<evidence type="ECO:0000256" key="6">
    <source>
        <dbReference type="ARBA" id="ARBA00023136"/>
    </source>
</evidence>
<dbReference type="InterPro" id="IPR050866">
    <property type="entry name" value="CNG_cation_channel"/>
</dbReference>
<name>A0A3R7D5N5_9STRA</name>
<dbReference type="SMART" id="SM00100">
    <property type="entry name" value="cNMP"/>
    <property type="match status" value="1"/>
</dbReference>
<dbReference type="PROSITE" id="PS50042">
    <property type="entry name" value="CNMP_BINDING_3"/>
    <property type="match status" value="1"/>
</dbReference>
<dbReference type="GO" id="GO:0016020">
    <property type="term" value="C:membrane"/>
    <property type="evidence" value="ECO:0007669"/>
    <property type="project" value="UniProtKB-SubCell"/>
</dbReference>
<dbReference type="InterPro" id="IPR018490">
    <property type="entry name" value="cNMP-bd_dom_sf"/>
</dbReference>
<keyword evidence="8" id="KW-0407">Ion channel</keyword>
<protein>
    <recommendedName>
        <fullName evidence="11">Cyclic nucleotide-binding domain-containing protein</fullName>
    </recommendedName>
</protein>
<keyword evidence="13" id="KW-1185">Reference proteome</keyword>
<dbReference type="InterPro" id="IPR018488">
    <property type="entry name" value="cNMP-bd_CS"/>
</dbReference>
<dbReference type="PANTHER" id="PTHR45638:SF19">
    <property type="entry name" value="CYCLIC NUCLEOTIDE-BINDING DOMAIN-CONTAINING PROTEIN"/>
    <property type="match status" value="1"/>
</dbReference>
<dbReference type="InterPro" id="IPR014710">
    <property type="entry name" value="RmlC-like_jellyroll"/>
</dbReference>
<dbReference type="Gene3D" id="2.60.120.10">
    <property type="entry name" value="Jelly Rolls"/>
    <property type="match status" value="1"/>
</dbReference>
<evidence type="ECO:0000256" key="2">
    <source>
        <dbReference type="ARBA" id="ARBA00022448"/>
    </source>
</evidence>
<keyword evidence="7" id="KW-1071">Ligand-gated ion channel</keyword>
<feature type="compositionally biased region" description="Basic and acidic residues" evidence="10">
    <location>
        <begin position="419"/>
        <end position="431"/>
    </location>
</feature>
<keyword evidence="6" id="KW-0472">Membrane</keyword>
<dbReference type="PANTHER" id="PTHR45638">
    <property type="entry name" value="CYCLIC NUCLEOTIDE-GATED CATION CHANNEL SUBUNIT A"/>
    <property type="match status" value="1"/>
</dbReference>
<dbReference type="EMBL" id="QUSY01000063">
    <property type="protein sequence ID" value="RHY33688.1"/>
    <property type="molecule type" value="Genomic_DNA"/>
</dbReference>
<dbReference type="PROSITE" id="PS00888">
    <property type="entry name" value="CNMP_BINDING_1"/>
    <property type="match status" value="1"/>
</dbReference>
<evidence type="ECO:0000256" key="5">
    <source>
        <dbReference type="ARBA" id="ARBA00023065"/>
    </source>
</evidence>
<evidence type="ECO:0000313" key="12">
    <source>
        <dbReference type="EMBL" id="RHY33688.1"/>
    </source>
</evidence>
<comment type="subcellular location">
    <subcellularLocation>
        <location evidence="1">Membrane</location>
        <topology evidence="1">Multi-pass membrane protein</topology>
    </subcellularLocation>
</comment>
<keyword evidence="2" id="KW-0813">Transport</keyword>
<dbReference type="AlphaFoldDB" id="A0A3R7D5N5"/>
<evidence type="ECO:0000256" key="3">
    <source>
        <dbReference type="ARBA" id="ARBA00022692"/>
    </source>
</evidence>
<keyword evidence="3" id="KW-0812">Transmembrane</keyword>
<feature type="region of interest" description="Disordered" evidence="10">
    <location>
        <begin position="418"/>
        <end position="452"/>
    </location>
</feature>
<evidence type="ECO:0000259" key="11">
    <source>
        <dbReference type="PROSITE" id="PS50042"/>
    </source>
</evidence>
<comment type="caution">
    <text evidence="12">The sequence shown here is derived from an EMBL/GenBank/DDBJ whole genome shotgun (WGS) entry which is preliminary data.</text>
</comment>
<gene>
    <name evidence="12" type="ORF">DYB32_003535</name>
</gene>
<reference evidence="12 13" key="1">
    <citation type="submission" date="2018-08" db="EMBL/GenBank/DDBJ databases">
        <title>Aphanomyces genome sequencing and annotation.</title>
        <authorList>
            <person name="Minardi D."/>
            <person name="Oidtmann B."/>
            <person name="Van Der Giezen M."/>
            <person name="Studholme D.J."/>
        </authorList>
    </citation>
    <scope>NUCLEOTIDE SEQUENCE [LARGE SCALE GENOMIC DNA]</scope>
    <source>
        <strain evidence="12 13">NJM0002</strain>
    </source>
</reference>
<dbReference type="InterPro" id="IPR000595">
    <property type="entry name" value="cNMP-bd_dom"/>
</dbReference>
<sequence length="565" mass="63478">MPEADGEAPVVSAYMTRQAERAEITGLSPMEEMRLAHGELAAKAAKKRNLDDLPVATSFHLNHFLQVPPVKKVLKRMQTSVTGMSGSNISRRRDGFRNAPSVVCEAEVKRITQELANNIDDMTAEQAMNFVQSVQQRENIIKMRVDDYDAKRVPWYLISPASKFRVRWDILSVVLIICTFFIDVLSAMPAEAIYLACLPYTSEPDARLNKYFKFLRIIKLTRMLGFTHILNRCDGINNFMEVAATDPNRFLPRSGIVMHLIVAARFAHGIAESKILSELSALLRSKIALAINDSVLNKMPFFEGADHNFLMELALSMKMVCFPPHEEVIVEGEIGQEMFFIFRGAVEVMKDGEQIAVLGEQQYFGEMAIMNTNCTRLATIRTLCFCELRMLTRQKFLVALSHFPSMRKRIARIIHRRQTTHDQEMVRRKSADLTGPQMPTSTSSLKKLPRGGLIRQGSANPTVMENLAASMVQSSRSLLEKKGPDIFTLEPDNIVGSTMQRISQMNVVPNGRSDDVLADDAPADSDMRQIIQALLDQQEALLAEVAKLEDKVRALTRSTPDSDLI</sequence>
<dbReference type="VEuPathDB" id="FungiDB:H310_01294"/>
<dbReference type="SUPFAM" id="SSF51206">
    <property type="entry name" value="cAMP-binding domain-like"/>
    <property type="match status" value="1"/>
</dbReference>
<evidence type="ECO:0000256" key="4">
    <source>
        <dbReference type="ARBA" id="ARBA00022989"/>
    </source>
</evidence>
<dbReference type="Proteomes" id="UP000285060">
    <property type="component" value="Unassembled WGS sequence"/>
</dbReference>
<dbReference type="CDD" id="cd00038">
    <property type="entry name" value="CAP_ED"/>
    <property type="match status" value="1"/>
</dbReference>
<organism evidence="12 13">
    <name type="scientific">Aphanomyces invadans</name>
    <dbReference type="NCBI Taxonomy" id="157072"/>
    <lineage>
        <taxon>Eukaryota</taxon>
        <taxon>Sar</taxon>
        <taxon>Stramenopiles</taxon>
        <taxon>Oomycota</taxon>
        <taxon>Saprolegniomycetes</taxon>
        <taxon>Saprolegniales</taxon>
        <taxon>Verrucalvaceae</taxon>
        <taxon>Aphanomyces</taxon>
    </lineage>
</organism>
<evidence type="ECO:0000256" key="8">
    <source>
        <dbReference type="ARBA" id="ARBA00023303"/>
    </source>
</evidence>
<dbReference type="GO" id="GO:0005249">
    <property type="term" value="F:voltage-gated potassium channel activity"/>
    <property type="evidence" value="ECO:0007669"/>
    <property type="project" value="TreeGrafter"/>
</dbReference>
<proteinExistence type="predicted"/>
<dbReference type="Pfam" id="PF00027">
    <property type="entry name" value="cNMP_binding"/>
    <property type="match status" value="1"/>
</dbReference>
<evidence type="ECO:0000256" key="9">
    <source>
        <dbReference type="SAM" id="Coils"/>
    </source>
</evidence>
<accession>A0A3R7D5N5</accession>
<evidence type="ECO:0000256" key="7">
    <source>
        <dbReference type="ARBA" id="ARBA00023286"/>
    </source>
</evidence>
<feature type="domain" description="Cyclic nucleotide-binding" evidence="11">
    <location>
        <begin position="301"/>
        <end position="417"/>
    </location>
</feature>
<feature type="coiled-coil region" evidence="9">
    <location>
        <begin position="531"/>
        <end position="558"/>
    </location>
</feature>
<keyword evidence="5" id="KW-0406">Ion transport</keyword>
<keyword evidence="4" id="KW-1133">Transmembrane helix</keyword>
<dbReference type="GO" id="GO:0044877">
    <property type="term" value="F:protein-containing complex binding"/>
    <property type="evidence" value="ECO:0007669"/>
    <property type="project" value="TreeGrafter"/>
</dbReference>
<dbReference type="GO" id="GO:0005221">
    <property type="term" value="F:intracellularly cyclic nucleotide-activated monoatomic cation channel activity"/>
    <property type="evidence" value="ECO:0007669"/>
    <property type="project" value="InterPro"/>
</dbReference>
<evidence type="ECO:0000256" key="1">
    <source>
        <dbReference type="ARBA" id="ARBA00004141"/>
    </source>
</evidence>
<evidence type="ECO:0000256" key="10">
    <source>
        <dbReference type="SAM" id="MobiDB-lite"/>
    </source>
</evidence>
<evidence type="ECO:0000313" key="13">
    <source>
        <dbReference type="Proteomes" id="UP000285060"/>
    </source>
</evidence>